<evidence type="ECO:0000313" key="2">
    <source>
        <dbReference type="Proteomes" id="UP000028667"/>
    </source>
</evidence>
<sequence length="186" mass="22419">MPKRIKMYHLPKEIINLIYEFDADHREKFKEVLKRIPLILSFDSIQHVAVRIRSLNLVKKYDNQVFETGNCDFEKVIRENIDDVNRLLTVYSRCTCCSYHVEQKKCIKVTNEAKSRYYRPIRYFNEFNDCTCNCHTMKSFMSKMQTNTFTYKDRYSTKWHNFHLMSESESDDESDDDDFDMSDSFS</sequence>
<dbReference type="EMBL" id="KJ645900">
    <property type="protein sequence ID" value="AII17242.1"/>
    <property type="molecule type" value="Genomic_DNA"/>
</dbReference>
<proteinExistence type="predicted"/>
<dbReference type="RefSeq" id="YP_009052340.1">
    <property type="nucleotide sequence ID" value="NC_024697.1"/>
</dbReference>
<organism evidence="1 2">
    <name type="scientific">Aureococcus anophagefferens virus</name>
    <dbReference type="NCBI Taxonomy" id="1474867"/>
    <lineage>
        <taxon>Viruses</taxon>
        <taxon>Varidnaviria</taxon>
        <taxon>Bamfordvirae</taxon>
        <taxon>Nucleocytoviricota</taxon>
        <taxon>Megaviricetes</taxon>
        <taxon>Imitervirales</taxon>
        <taxon>Schizomimiviridae</taxon>
        <taxon>Kratosvirus</taxon>
        <taxon>Kratosvirus quantuckense</taxon>
    </lineage>
</organism>
<accession>A0A076FHJ9</accession>
<gene>
    <name evidence="1" type="ORF">AaV_266</name>
</gene>
<reference evidence="1 2" key="1">
    <citation type="journal article" date="2014" name="Virology">
        <title>Genome of brown tide virus (AaV), the little giant of the Megaviridae, elucidates NCLDV genome expansion and host-virus coevolution.</title>
        <authorList>
            <person name="Moniruzzaman M."/>
            <person name="LeCleir G.R."/>
            <person name="Brown C.M."/>
            <person name="Gobler C.J."/>
            <person name="Bidle K.D."/>
            <person name="Wilson W.H."/>
            <person name="Wilhelm S.W."/>
        </authorList>
    </citation>
    <scope>NUCLEOTIDE SEQUENCE [LARGE SCALE GENOMIC DNA]</scope>
    <source>
        <strain evidence="1">BtV-01</strain>
    </source>
</reference>
<dbReference type="KEGG" id="vg:20041510"/>
<protein>
    <submittedName>
        <fullName evidence="1">Uncharacterized protein</fullName>
    </submittedName>
</protein>
<keyword evidence="2" id="KW-1185">Reference proteome</keyword>
<dbReference type="GeneID" id="20041510"/>
<dbReference type="Proteomes" id="UP000028667">
    <property type="component" value="Segment"/>
</dbReference>
<evidence type="ECO:0000313" key="1">
    <source>
        <dbReference type="EMBL" id="AII17242.1"/>
    </source>
</evidence>
<name>A0A076FHJ9_9VIRU</name>